<reference evidence="1" key="1">
    <citation type="submission" date="2020-05" db="EMBL/GenBank/DDBJ databases">
        <title>Large-scale comparative analyses of tick genomes elucidate their genetic diversity and vector capacities.</title>
        <authorList>
            <person name="Jia N."/>
            <person name="Wang J."/>
            <person name="Shi W."/>
            <person name="Du L."/>
            <person name="Sun Y."/>
            <person name="Zhan W."/>
            <person name="Jiang J."/>
            <person name="Wang Q."/>
            <person name="Zhang B."/>
            <person name="Ji P."/>
            <person name="Sakyi L.B."/>
            <person name="Cui X."/>
            <person name="Yuan T."/>
            <person name="Jiang B."/>
            <person name="Yang W."/>
            <person name="Lam T.T.-Y."/>
            <person name="Chang Q."/>
            <person name="Ding S."/>
            <person name="Wang X."/>
            <person name="Zhu J."/>
            <person name="Ruan X."/>
            <person name="Zhao L."/>
            <person name="Wei J."/>
            <person name="Que T."/>
            <person name="Du C."/>
            <person name="Cheng J."/>
            <person name="Dai P."/>
            <person name="Han X."/>
            <person name="Huang E."/>
            <person name="Gao Y."/>
            <person name="Liu J."/>
            <person name="Shao H."/>
            <person name="Ye R."/>
            <person name="Li L."/>
            <person name="Wei W."/>
            <person name="Wang X."/>
            <person name="Wang C."/>
            <person name="Yang T."/>
            <person name="Huo Q."/>
            <person name="Li W."/>
            <person name="Guo W."/>
            <person name="Chen H."/>
            <person name="Zhou L."/>
            <person name="Ni X."/>
            <person name="Tian J."/>
            <person name="Zhou Y."/>
            <person name="Sheng Y."/>
            <person name="Liu T."/>
            <person name="Pan Y."/>
            <person name="Xia L."/>
            <person name="Li J."/>
            <person name="Zhao F."/>
            <person name="Cao W."/>
        </authorList>
    </citation>
    <scope>NUCLEOTIDE SEQUENCE</scope>
    <source>
        <strain evidence="1">Hyas-2018</strain>
    </source>
</reference>
<dbReference type="Proteomes" id="UP000821845">
    <property type="component" value="Chromosome 2"/>
</dbReference>
<protein>
    <submittedName>
        <fullName evidence="1">Uncharacterized protein</fullName>
    </submittedName>
</protein>
<keyword evidence="2" id="KW-1185">Reference proteome</keyword>
<name>A0ACB7SY34_HYAAI</name>
<sequence length="71" mass="8206">MLDSVKIKNALVREVLAELLGTFVLVARKRKRERAQRVSCMEEEDLVDSYNRKHIQYTHGSHIEIIASNVP</sequence>
<evidence type="ECO:0000313" key="2">
    <source>
        <dbReference type="Proteomes" id="UP000821845"/>
    </source>
</evidence>
<comment type="caution">
    <text evidence="1">The sequence shown here is derived from an EMBL/GenBank/DDBJ whole genome shotgun (WGS) entry which is preliminary data.</text>
</comment>
<evidence type="ECO:0000313" key="1">
    <source>
        <dbReference type="EMBL" id="KAH6938733.1"/>
    </source>
</evidence>
<organism evidence="1 2">
    <name type="scientific">Hyalomma asiaticum</name>
    <name type="common">Tick</name>
    <dbReference type="NCBI Taxonomy" id="266040"/>
    <lineage>
        <taxon>Eukaryota</taxon>
        <taxon>Metazoa</taxon>
        <taxon>Ecdysozoa</taxon>
        <taxon>Arthropoda</taxon>
        <taxon>Chelicerata</taxon>
        <taxon>Arachnida</taxon>
        <taxon>Acari</taxon>
        <taxon>Parasitiformes</taxon>
        <taxon>Ixodida</taxon>
        <taxon>Ixodoidea</taxon>
        <taxon>Ixodidae</taxon>
        <taxon>Hyalomminae</taxon>
        <taxon>Hyalomma</taxon>
    </lineage>
</organism>
<accession>A0ACB7SY34</accession>
<dbReference type="EMBL" id="CM023482">
    <property type="protein sequence ID" value="KAH6938733.1"/>
    <property type="molecule type" value="Genomic_DNA"/>
</dbReference>
<gene>
    <name evidence="1" type="ORF">HPB50_012214</name>
</gene>
<proteinExistence type="predicted"/>